<comment type="caution">
    <text evidence="3">The sequence shown here is derived from an EMBL/GenBank/DDBJ whole genome shotgun (WGS) entry which is preliminary data.</text>
</comment>
<dbReference type="EMBL" id="NPIC01000001">
    <property type="protein sequence ID" value="RDL42094.1"/>
    <property type="molecule type" value="Genomic_DNA"/>
</dbReference>
<accession>A0A370U2T1</accession>
<gene>
    <name evidence="3" type="ORF">BP5553_02073</name>
</gene>
<dbReference type="Proteomes" id="UP000254866">
    <property type="component" value="Unassembled WGS sequence"/>
</dbReference>
<name>A0A370U2T1_9HELO</name>
<dbReference type="Pfam" id="PF19050">
    <property type="entry name" value="PhoD_2"/>
    <property type="match status" value="1"/>
</dbReference>
<protein>
    <recommendedName>
        <fullName evidence="2">PhoD-like phosphatase domain-containing protein</fullName>
    </recommendedName>
</protein>
<feature type="region of interest" description="Disordered" evidence="1">
    <location>
        <begin position="1"/>
        <end position="98"/>
    </location>
</feature>
<dbReference type="STRING" id="2656787.A0A370U2T1"/>
<feature type="domain" description="PhoD-like phosphatase" evidence="2">
    <location>
        <begin position="252"/>
        <end position="336"/>
    </location>
</feature>
<reference evidence="3 4" key="1">
    <citation type="journal article" date="2018" name="IMA Fungus">
        <title>IMA Genome-F 9: Draft genome sequence of Annulohypoxylon stygium, Aspergillus mulundensis, Berkeleyomyces basicola (syn. Thielaviopsis basicola), Ceratocystis smalleyi, two Cercospora beticola strains, Coleophoma cylindrospora, Fusarium fracticaudum, Phialophora cf. hyalina, and Morchella septimelata.</title>
        <authorList>
            <person name="Wingfield B.D."/>
            <person name="Bills G.F."/>
            <person name="Dong Y."/>
            <person name="Huang W."/>
            <person name="Nel W.J."/>
            <person name="Swalarsk-Parry B.S."/>
            <person name="Vaghefi N."/>
            <person name="Wilken P.M."/>
            <person name="An Z."/>
            <person name="de Beer Z.W."/>
            <person name="De Vos L."/>
            <person name="Chen L."/>
            <person name="Duong T.A."/>
            <person name="Gao Y."/>
            <person name="Hammerbacher A."/>
            <person name="Kikkert J.R."/>
            <person name="Li Y."/>
            <person name="Li H."/>
            <person name="Li K."/>
            <person name="Li Q."/>
            <person name="Liu X."/>
            <person name="Ma X."/>
            <person name="Naidoo K."/>
            <person name="Pethybridge S.J."/>
            <person name="Sun J."/>
            <person name="Steenkamp E.T."/>
            <person name="van der Nest M.A."/>
            <person name="van Wyk S."/>
            <person name="Wingfield M.J."/>
            <person name="Xiong C."/>
            <person name="Yue Q."/>
            <person name="Zhang X."/>
        </authorList>
    </citation>
    <scope>NUCLEOTIDE SEQUENCE [LARGE SCALE GENOMIC DNA]</scope>
    <source>
        <strain evidence="3 4">BP 5553</strain>
    </source>
</reference>
<dbReference type="PANTHER" id="PTHR46689">
    <property type="entry name" value="MEMBRANE PROTEIN, PUTATIVE-RELATED"/>
    <property type="match status" value="1"/>
</dbReference>
<dbReference type="AlphaFoldDB" id="A0A370U2T1"/>
<feature type="compositionally biased region" description="Basic and acidic residues" evidence="1">
    <location>
        <begin position="42"/>
        <end position="52"/>
    </location>
</feature>
<evidence type="ECO:0000259" key="2">
    <source>
        <dbReference type="Pfam" id="PF19050"/>
    </source>
</evidence>
<organism evidence="3 4">
    <name type="scientific">Venustampulla echinocandica</name>
    <dbReference type="NCBI Taxonomy" id="2656787"/>
    <lineage>
        <taxon>Eukaryota</taxon>
        <taxon>Fungi</taxon>
        <taxon>Dikarya</taxon>
        <taxon>Ascomycota</taxon>
        <taxon>Pezizomycotina</taxon>
        <taxon>Leotiomycetes</taxon>
        <taxon>Helotiales</taxon>
        <taxon>Pleuroascaceae</taxon>
        <taxon>Venustampulla</taxon>
    </lineage>
</organism>
<keyword evidence="4" id="KW-1185">Reference proteome</keyword>
<proteinExistence type="predicted"/>
<dbReference type="GO" id="GO:0016020">
    <property type="term" value="C:membrane"/>
    <property type="evidence" value="ECO:0007669"/>
    <property type="project" value="TreeGrafter"/>
</dbReference>
<dbReference type="OrthoDB" id="9999821at2759"/>
<evidence type="ECO:0000313" key="4">
    <source>
        <dbReference type="Proteomes" id="UP000254866"/>
    </source>
</evidence>
<dbReference type="PANTHER" id="PTHR46689:SF3">
    <property type="entry name" value="PHOD-LIKE PHOSPHATASE DOMAIN-CONTAINING PROTEIN"/>
    <property type="match status" value="1"/>
</dbReference>
<evidence type="ECO:0000313" key="3">
    <source>
        <dbReference type="EMBL" id="RDL42094.1"/>
    </source>
</evidence>
<sequence length="349" mass="38710">MASHYTDNIIHGGDHEATHASQSKWRHEESSAFRRHAATAPRHADERSDSNDLAHFLNATRIDPHESGGPPASTGKHKPLPVPGNATSAGHYAVGPGHPTTGDVANALEVKCGPLLNYRRMENETWFGSVLVVTNGGGLAESPVAPELTVRIVQQVDNRTTRANEGLPVIAFQSLDQDLYADPSMDTGERPSWEAKVTGVRLYSDPANTFWRFSLEVPMQQSEIQCEYTISNLHFSEGKKTDKQNFFIPAISESMRIMFHSCNGFSVGTDEAAWSGPALWNDVARAHKKTPFHVMLGGGDQIYNDGIRVHGPLKEWTAISNPKKRKDYPFPEALRKACDEYYANNYIQW</sequence>
<dbReference type="InterPro" id="IPR043904">
    <property type="entry name" value="PhoD_2-like"/>
</dbReference>
<dbReference type="GeneID" id="43594922"/>
<evidence type="ECO:0000256" key="1">
    <source>
        <dbReference type="SAM" id="MobiDB-lite"/>
    </source>
</evidence>
<dbReference type="RefSeq" id="XP_031874750.1">
    <property type="nucleotide sequence ID" value="XM_032010696.1"/>
</dbReference>